<dbReference type="PROSITE" id="PS00135">
    <property type="entry name" value="TRYPSIN_SER"/>
    <property type="match status" value="1"/>
</dbReference>
<keyword evidence="3" id="KW-0732">Signal</keyword>
<dbReference type="Pfam" id="PF00089">
    <property type="entry name" value="Trypsin"/>
    <property type="match status" value="1"/>
</dbReference>
<dbReference type="InterPro" id="IPR018114">
    <property type="entry name" value="TRYPSIN_HIS"/>
</dbReference>
<dbReference type="AlphaFoldDB" id="A0A9X2VV82"/>
<dbReference type="EMBL" id="JANYMP010000025">
    <property type="protein sequence ID" value="MCS7482664.1"/>
    <property type="molecule type" value="Genomic_DNA"/>
</dbReference>
<reference evidence="5" key="1">
    <citation type="submission" date="2022-08" db="EMBL/GenBank/DDBJ databases">
        <authorList>
            <person name="Tistechok S."/>
            <person name="Samborskyy M."/>
            <person name="Roman I."/>
        </authorList>
    </citation>
    <scope>NUCLEOTIDE SEQUENCE</scope>
    <source>
        <strain evidence="5">DSM 103496</strain>
    </source>
</reference>
<dbReference type="InterPro" id="IPR006311">
    <property type="entry name" value="TAT_signal"/>
</dbReference>
<dbReference type="FunFam" id="2.40.10.10:FF:000068">
    <property type="entry name" value="transmembrane protease serine 2"/>
    <property type="match status" value="1"/>
</dbReference>
<dbReference type="Gene3D" id="2.40.10.10">
    <property type="entry name" value="Trypsin-like serine proteases"/>
    <property type="match status" value="2"/>
</dbReference>
<keyword evidence="2" id="KW-0378">Hydrolase</keyword>
<sequence length="258" mass="26231">MGEIKRRFAVVMAGLVGAVALVAAAPPASADVEIVGGERVSVVDHPWVVYLTDPSGFQFCGGTLVAPTKVVTAAHCTTGRTAPGFRVVAGREDKRSTAGVVSEVSRVWVHPDYVTAEKGEDVAVLTLRKPSLYGVLPVAEAPGVYPAGTSAAIFGWGRVSEQGSTSRYLLGATVPVTSDEECSAAYAQYDAGQMVCAGFAEGGVDTCQGDSGGPLVAGGRLVGVTSWGEGCARAGKPGVYARVAAFGAVLAPELVEAG</sequence>
<evidence type="ECO:0000313" key="5">
    <source>
        <dbReference type="EMBL" id="MCS7482664.1"/>
    </source>
</evidence>
<dbReference type="PANTHER" id="PTHR24252:SF7">
    <property type="entry name" value="HYALIN"/>
    <property type="match status" value="1"/>
</dbReference>
<dbReference type="InterPro" id="IPR001314">
    <property type="entry name" value="Peptidase_S1A"/>
</dbReference>
<dbReference type="SMART" id="SM00020">
    <property type="entry name" value="Tryp_SPc"/>
    <property type="match status" value="1"/>
</dbReference>
<dbReference type="GO" id="GO:0004252">
    <property type="term" value="F:serine-type endopeptidase activity"/>
    <property type="evidence" value="ECO:0007669"/>
    <property type="project" value="InterPro"/>
</dbReference>
<name>A0A9X2VV82_9PSEU</name>
<dbReference type="PANTHER" id="PTHR24252">
    <property type="entry name" value="ACROSIN-RELATED"/>
    <property type="match status" value="1"/>
</dbReference>
<dbReference type="InterPro" id="IPR009003">
    <property type="entry name" value="Peptidase_S1_PA"/>
</dbReference>
<feature type="domain" description="Peptidase S1" evidence="4">
    <location>
        <begin position="34"/>
        <end position="246"/>
    </location>
</feature>
<dbReference type="PRINTS" id="PR00722">
    <property type="entry name" value="CHYMOTRYPSIN"/>
</dbReference>
<keyword evidence="1" id="KW-1015">Disulfide bond</keyword>
<dbReference type="PROSITE" id="PS51318">
    <property type="entry name" value="TAT"/>
    <property type="match status" value="1"/>
</dbReference>
<keyword evidence="6" id="KW-1185">Reference proteome</keyword>
<gene>
    <name evidence="5" type="ORF">NZH93_37955</name>
</gene>
<organism evidence="5 6">
    <name type="scientific">Umezawaea endophytica</name>
    <dbReference type="NCBI Taxonomy" id="1654476"/>
    <lineage>
        <taxon>Bacteria</taxon>
        <taxon>Bacillati</taxon>
        <taxon>Actinomycetota</taxon>
        <taxon>Actinomycetes</taxon>
        <taxon>Pseudonocardiales</taxon>
        <taxon>Pseudonocardiaceae</taxon>
        <taxon>Umezawaea</taxon>
    </lineage>
</organism>
<proteinExistence type="predicted"/>
<protein>
    <submittedName>
        <fullName evidence="5">Serine protease</fullName>
    </submittedName>
</protein>
<dbReference type="GO" id="GO:0006508">
    <property type="term" value="P:proteolysis"/>
    <property type="evidence" value="ECO:0007669"/>
    <property type="project" value="UniProtKB-KW"/>
</dbReference>
<dbReference type="SUPFAM" id="SSF50494">
    <property type="entry name" value="Trypsin-like serine proteases"/>
    <property type="match status" value="1"/>
</dbReference>
<dbReference type="InterPro" id="IPR043504">
    <property type="entry name" value="Peptidase_S1_PA_chymotrypsin"/>
</dbReference>
<dbReference type="PROSITE" id="PS50240">
    <property type="entry name" value="TRYPSIN_DOM"/>
    <property type="match status" value="1"/>
</dbReference>
<accession>A0A9X2VV82</accession>
<dbReference type="PROSITE" id="PS00134">
    <property type="entry name" value="TRYPSIN_HIS"/>
    <property type="match status" value="1"/>
</dbReference>
<keyword evidence="2 5" id="KW-0645">Protease</keyword>
<evidence type="ECO:0000256" key="3">
    <source>
        <dbReference type="SAM" id="SignalP"/>
    </source>
</evidence>
<dbReference type="FunFam" id="2.40.10.10:FF:000002">
    <property type="entry name" value="Transmembrane protease serine"/>
    <property type="match status" value="1"/>
</dbReference>
<evidence type="ECO:0000259" key="4">
    <source>
        <dbReference type="PROSITE" id="PS50240"/>
    </source>
</evidence>
<comment type="caution">
    <text evidence="5">The sequence shown here is derived from an EMBL/GenBank/DDBJ whole genome shotgun (WGS) entry which is preliminary data.</text>
</comment>
<evidence type="ECO:0000313" key="6">
    <source>
        <dbReference type="Proteomes" id="UP001141259"/>
    </source>
</evidence>
<dbReference type="RefSeq" id="WP_259628123.1">
    <property type="nucleotide sequence ID" value="NZ_JANYMP010000025.1"/>
</dbReference>
<dbReference type="CDD" id="cd00190">
    <property type="entry name" value="Tryp_SPc"/>
    <property type="match status" value="1"/>
</dbReference>
<dbReference type="InterPro" id="IPR033116">
    <property type="entry name" value="TRYPSIN_SER"/>
</dbReference>
<evidence type="ECO:0000256" key="2">
    <source>
        <dbReference type="RuleBase" id="RU363034"/>
    </source>
</evidence>
<feature type="signal peptide" evidence="3">
    <location>
        <begin position="1"/>
        <end position="30"/>
    </location>
</feature>
<dbReference type="InterPro" id="IPR001254">
    <property type="entry name" value="Trypsin_dom"/>
</dbReference>
<keyword evidence="2" id="KW-0720">Serine protease</keyword>
<feature type="chain" id="PRO_5040978215" evidence="3">
    <location>
        <begin position="31"/>
        <end position="258"/>
    </location>
</feature>
<evidence type="ECO:0000256" key="1">
    <source>
        <dbReference type="ARBA" id="ARBA00023157"/>
    </source>
</evidence>
<dbReference type="Proteomes" id="UP001141259">
    <property type="component" value="Unassembled WGS sequence"/>
</dbReference>